<dbReference type="OrthoDB" id="7312725at2759"/>
<proteinExistence type="predicted"/>
<comment type="caution">
    <text evidence="2">The sequence shown here is derived from an EMBL/GenBank/DDBJ whole genome shotgun (WGS) entry which is preliminary data.</text>
</comment>
<evidence type="ECO:0000259" key="1">
    <source>
        <dbReference type="Pfam" id="PF21787"/>
    </source>
</evidence>
<feature type="domain" description="Transposable element P transposase-like RNase H" evidence="1">
    <location>
        <begin position="1"/>
        <end position="80"/>
    </location>
</feature>
<sequence>MAIRRRIEWDGQRLHGHVDIGNGLNTDSLAEAKEALVFLVTAINGNWKIPVGYFLVEGITGMQRAERVKQCLKLIHETEFVTNGNSIFYVDLSNSTSHVLVGNTHRLRCWQVGQATRATEPHAALCIKLGFSPQVPPALHEGVGPYIYICKMCDFCDIETMHAKMLSPDAGPILTRVEMPVAMFTSADGVGDIRYRRDEHLRALSDRTSESPVLNSLRH</sequence>
<organism evidence="2 3">
    <name type="scientific">Eumeta variegata</name>
    <name type="common">Bagworm moth</name>
    <name type="synonym">Eumeta japonica</name>
    <dbReference type="NCBI Taxonomy" id="151549"/>
    <lineage>
        <taxon>Eukaryota</taxon>
        <taxon>Metazoa</taxon>
        <taxon>Ecdysozoa</taxon>
        <taxon>Arthropoda</taxon>
        <taxon>Hexapoda</taxon>
        <taxon>Insecta</taxon>
        <taxon>Pterygota</taxon>
        <taxon>Neoptera</taxon>
        <taxon>Endopterygota</taxon>
        <taxon>Lepidoptera</taxon>
        <taxon>Glossata</taxon>
        <taxon>Ditrysia</taxon>
        <taxon>Tineoidea</taxon>
        <taxon>Psychidae</taxon>
        <taxon>Oiketicinae</taxon>
        <taxon>Eumeta</taxon>
    </lineage>
</organism>
<name>A0A4C2A552_EUMVA</name>
<reference evidence="2 3" key="1">
    <citation type="journal article" date="2019" name="Commun. Biol.">
        <title>The bagworm genome reveals a unique fibroin gene that provides high tensile strength.</title>
        <authorList>
            <person name="Kono N."/>
            <person name="Nakamura H."/>
            <person name="Ohtoshi R."/>
            <person name="Tomita M."/>
            <person name="Numata K."/>
            <person name="Arakawa K."/>
        </authorList>
    </citation>
    <scope>NUCLEOTIDE SEQUENCE [LARGE SCALE GENOMIC DNA]</scope>
</reference>
<protein>
    <recommendedName>
        <fullName evidence="1">Transposable element P transposase-like RNase H domain-containing protein</fullName>
    </recommendedName>
</protein>
<dbReference type="InterPro" id="IPR048365">
    <property type="entry name" value="TNP-like_RNaseH_N"/>
</dbReference>
<gene>
    <name evidence="2" type="ORF">EVAR_69543_1</name>
</gene>
<dbReference type="AlphaFoldDB" id="A0A4C2A552"/>
<dbReference type="Pfam" id="PF21787">
    <property type="entry name" value="TNP-like_RNaseH_N"/>
    <property type="match status" value="1"/>
</dbReference>
<accession>A0A4C2A552</accession>
<evidence type="ECO:0000313" key="2">
    <source>
        <dbReference type="EMBL" id="GBP94902.1"/>
    </source>
</evidence>
<dbReference type="STRING" id="151549.A0A4C2A552"/>
<dbReference type="EMBL" id="BGZK01002559">
    <property type="protein sequence ID" value="GBP94902.1"/>
    <property type="molecule type" value="Genomic_DNA"/>
</dbReference>
<dbReference type="Proteomes" id="UP000299102">
    <property type="component" value="Unassembled WGS sequence"/>
</dbReference>
<keyword evidence="3" id="KW-1185">Reference proteome</keyword>
<evidence type="ECO:0000313" key="3">
    <source>
        <dbReference type="Proteomes" id="UP000299102"/>
    </source>
</evidence>